<evidence type="ECO:0000256" key="4">
    <source>
        <dbReference type="ARBA" id="ARBA00022801"/>
    </source>
</evidence>
<feature type="domain" description="LD-carboxypeptidase C-terminal" evidence="8">
    <location>
        <begin position="181"/>
        <end position="296"/>
    </location>
</feature>
<evidence type="ECO:0000256" key="1">
    <source>
        <dbReference type="ARBA" id="ARBA00010233"/>
    </source>
</evidence>
<protein>
    <submittedName>
        <fullName evidence="9">LD-carboxypeptidase</fullName>
    </submittedName>
</protein>
<keyword evidence="4" id="KW-0378">Hydrolase</keyword>
<keyword evidence="2 9" id="KW-0121">Carboxypeptidase</keyword>
<dbReference type="GO" id="GO:0006508">
    <property type="term" value="P:proteolysis"/>
    <property type="evidence" value="ECO:0007669"/>
    <property type="project" value="UniProtKB-KW"/>
</dbReference>
<keyword evidence="5" id="KW-0720">Serine protease</keyword>
<evidence type="ECO:0000313" key="10">
    <source>
        <dbReference type="Proteomes" id="UP000594688"/>
    </source>
</evidence>
<dbReference type="EMBL" id="CP048685">
    <property type="protein sequence ID" value="QPJ62133.1"/>
    <property type="molecule type" value="Genomic_DNA"/>
</dbReference>
<proteinExistence type="inferred from homology"/>
<dbReference type="AlphaFoldDB" id="A0A7T0G0N9"/>
<feature type="active site" description="Charge relay system" evidence="6">
    <location>
        <position position="281"/>
    </location>
</feature>
<dbReference type="Gene3D" id="3.50.30.60">
    <property type="entry name" value="LD-carboxypeptidase A C-terminal domain-like"/>
    <property type="match status" value="1"/>
</dbReference>
<organism evidence="9 10">
    <name type="scientific">Candidatus Nitronauta litoralis</name>
    <dbReference type="NCBI Taxonomy" id="2705533"/>
    <lineage>
        <taxon>Bacteria</taxon>
        <taxon>Pseudomonadati</taxon>
        <taxon>Nitrospinota/Tectimicrobiota group</taxon>
        <taxon>Nitrospinota</taxon>
        <taxon>Nitrospinia</taxon>
        <taxon>Nitrospinales</taxon>
        <taxon>Nitrospinaceae</taxon>
        <taxon>Candidatus Nitronauta</taxon>
    </lineage>
</organism>
<dbReference type="InterPro" id="IPR003507">
    <property type="entry name" value="S66_fam"/>
</dbReference>
<comment type="similarity">
    <text evidence="1">Belongs to the peptidase S66 family.</text>
</comment>
<evidence type="ECO:0000259" key="7">
    <source>
        <dbReference type="Pfam" id="PF02016"/>
    </source>
</evidence>
<dbReference type="KEGG" id="nli:G3M70_09735"/>
<evidence type="ECO:0000256" key="5">
    <source>
        <dbReference type="ARBA" id="ARBA00022825"/>
    </source>
</evidence>
<reference evidence="9 10" key="1">
    <citation type="submission" date="2020-02" db="EMBL/GenBank/DDBJ databases">
        <title>Genomic and physiological characterization of two novel Nitrospinaceae genera.</title>
        <authorList>
            <person name="Mueller A.J."/>
            <person name="Jung M.-Y."/>
            <person name="Strachan C.R."/>
            <person name="Herbold C.W."/>
            <person name="Kirkegaard R.H."/>
            <person name="Daims H."/>
        </authorList>
    </citation>
    <scope>NUCLEOTIDE SEQUENCE [LARGE SCALE GENOMIC DNA]</scope>
    <source>
        <strain evidence="9">EB</strain>
    </source>
</reference>
<dbReference type="Proteomes" id="UP000594688">
    <property type="component" value="Chromosome"/>
</dbReference>
<evidence type="ECO:0000313" key="9">
    <source>
        <dbReference type="EMBL" id="QPJ62133.1"/>
    </source>
</evidence>
<feature type="active site" description="Charge relay system" evidence="6">
    <location>
        <position position="212"/>
    </location>
</feature>
<feature type="domain" description="LD-carboxypeptidase N-terminal" evidence="7">
    <location>
        <begin position="19"/>
        <end position="135"/>
    </location>
</feature>
<evidence type="ECO:0000256" key="2">
    <source>
        <dbReference type="ARBA" id="ARBA00022645"/>
    </source>
</evidence>
<dbReference type="SUPFAM" id="SSF141986">
    <property type="entry name" value="LD-carboxypeptidase A C-terminal domain-like"/>
    <property type="match status" value="1"/>
</dbReference>
<dbReference type="GO" id="GO:0004180">
    <property type="term" value="F:carboxypeptidase activity"/>
    <property type="evidence" value="ECO:0007669"/>
    <property type="project" value="UniProtKB-KW"/>
</dbReference>
<evidence type="ECO:0000256" key="6">
    <source>
        <dbReference type="PIRSR" id="PIRSR028757-1"/>
    </source>
</evidence>
<sequence length="305" mass="33165">MTVKKRWIEPPLLKKGDRIGVVAPAGPVDPGTLDKGLGVLRQMGFEPVPGQFVRKRSGFLAGSDKERALDLMAMFCDPDIHGIVCARGGYGVNRVLSSLKADVIRKNAKVVVGCSDVTLLLIYLNQMCRTVAYHGPLAAASFGCHPMALSKIQFVRMLTEGQEPASFKDPKSRTLFGGTAEGRLAGGNLTLMCRSLGTPYEIETRGSLLLIEDVNEPAYKVDGMLWQLGQAGKFKGVKGLIVGEMIDCRFNKGQKGNLDDVFRDHFEKLKIPVMVNCPIGHGPEIWTLPVGRKASLDTGKRTLVV</sequence>
<evidence type="ECO:0000256" key="3">
    <source>
        <dbReference type="ARBA" id="ARBA00022670"/>
    </source>
</evidence>
<dbReference type="CDD" id="cd07025">
    <property type="entry name" value="Peptidase_S66"/>
    <property type="match status" value="1"/>
</dbReference>
<dbReference type="GO" id="GO:0008236">
    <property type="term" value="F:serine-type peptidase activity"/>
    <property type="evidence" value="ECO:0007669"/>
    <property type="project" value="UniProtKB-KW"/>
</dbReference>
<gene>
    <name evidence="9" type="ORF">G3M70_09735</name>
</gene>
<dbReference type="InterPro" id="IPR040449">
    <property type="entry name" value="Peptidase_S66_N"/>
</dbReference>
<feature type="active site" description="Nucleophile" evidence="6">
    <location>
        <position position="115"/>
    </location>
</feature>
<dbReference type="InterPro" id="IPR029062">
    <property type="entry name" value="Class_I_gatase-like"/>
</dbReference>
<dbReference type="PANTHER" id="PTHR30237">
    <property type="entry name" value="MURAMOYLTETRAPEPTIDE CARBOXYPEPTIDASE"/>
    <property type="match status" value="1"/>
</dbReference>
<dbReference type="Pfam" id="PF17676">
    <property type="entry name" value="Peptidase_S66C"/>
    <property type="match status" value="1"/>
</dbReference>
<dbReference type="PANTHER" id="PTHR30237:SF2">
    <property type="entry name" value="MUREIN TETRAPEPTIDE CARBOXYPEPTIDASE"/>
    <property type="match status" value="1"/>
</dbReference>
<keyword evidence="3" id="KW-0645">Protease</keyword>
<dbReference type="InterPro" id="IPR027461">
    <property type="entry name" value="Carboxypeptidase_A_C_sf"/>
</dbReference>
<dbReference type="InterPro" id="IPR040921">
    <property type="entry name" value="Peptidase_S66C"/>
</dbReference>
<evidence type="ECO:0000259" key="8">
    <source>
        <dbReference type="Pfam" id="PF17676"/>
    </source>
</evidence>
<dbReference type="SUPFAM" id="SSF52317">
    <property type="entry name" value="Class I glutamine amidotransferase-like"/>
    <property type="match status" value="1"/>
</dbReference>
<dbReference type="Gene3D" id="3.40.50.10740">
    <property type="entry name" value="Class I glutamine amidotransferase-like"/>
    <property type="match status" value="1"/>
</dbReference>
<dbReference type="Pfam" id="PF02016">
    <property type="entry name" value="Peptidase_S66"/>
    <property type="match status" value="1"/>
</dbReference>
<name>A0A7T0G0N9_9BACT</name>
<dbReference type="PIRSF" id="PIRSF028757">
    <property type="entry name" value="LD-carboxypeptidase"/>
    <property type="match status" value="1"/>
</dbReference>
<dbReference type="InterPro" id="IPR027478">
    <property type="entry name" value="LdcA_N"/>
</dbReference>
<accession>A0A7T0G0N9</accession>